<evidence type="ECO:0000313" key="2">
    <source>
        <dbReference type="Proteomes" id="UP000887013"/>
    </source>
</evidence>
<evidence type="ECO:0000313" key="1">
    <source>
        <dbReference type="EMBL" id="GFU56165.1"/>
    </source>
</evidence>
<gene>
    <name evidence="1" type="ORF">NPIL_1411</name>
</gene>
<name>A0A8X6UWW7_NEPPI</name>
<keyword evidence="2" id="KW-1185">Reference proteome</keyword>
<proteinExistence type="predicted"/>
<accession>A0A8X6UWW7</accession>
<dbReference type="AlphaFoldDB" id="A0A8X6UWW7"/>
<reference evidence="1" key="1">
    <citation type="submission" date="2020-08" db="EMBL/GenBank/DDBJ databases">
        <title>Multicomponent nature underlies the extraordinary mechanical properties of spider dragline silk.</title>
        <authorList>
            <person name="Kono N."/>
            <person name="Nakamura H."/>
            <person name="Mori M."/>
            <person name="Yoshida Y."/>
            <person name="Ohtoshi R."/>
            <person name="Malay A.D."/>
            <person name="Moran D.A.P."/>
            <person name="Tomita M."/>
            <person name="Numata K."/>
            <person name="Arakawa K."/>
        </authorList>
    </citation>
    <scope>NUCLEOTIDE SEQUENCE</scope>
</reference>
<dbReference type="EMBL" id="BMAW01039519">
    <property type="protein sequence ID" value="GFU56165.1"/>
    <property type="molecule type" value="Genomic_DNA"/>
</dbReference>
<dbReference type="Proteomes" id="UP000887013">
    <property type="component" value="Unassembled WGS sequence"/>
</dbReference>
<organism evidence="1 2">
    <name type="scientific">Nephila pilipes</name>
    <name type="common">Giant wood spider</name>
    <name type="synonym">Nephila maculata</name>
    <dbReference type="NCBI Taxonomy" id="299642"/>
    <lineage>
        <taxon>Eukaryota</taxon>
        <taxon>Metazoa</taxon>
        <taxon>Ecdysozoa</taxon>
        <taxon>Arthropoda</taxon>
        <taxon>Chelicerata</taxon>
        <taxon>Arachnida</taxon>
        <taxon>Araneae</taxon>
        <taxon>Araneomorphae</taxon>
        <taxon>Entelegynae</taxon>
        <taxon>Araneoidea</taxon>
        <taxon>Nephilidae</taxon>
        <taxon>Nephila</taxon>
    </lineage>
</organism>
<comment type="caution">
    <text evidence="1">The sequence shown here is derived from an EMBL/GenBank/DDBJ whole genome shotgun (WGS) entry which is preliminary data.</text>
</comment>
<dbReference type="OrthoDB" id="6439172at2759"/>
<protein>
    <submittedName>
        <fullName evidence="1">Uncharacterized protein</fullName>
    </submittedName>
</protein>
<sequence length="103" mass="11974">MLYGTSFSYHQFNNNLRKSKLELPSNIDLYTFEAAVVRQLPRCYLTQMLIDGEKDRVPSLSPFTKVLSALLIIDRDKVAIDADTATPYRLQALLEQYEQRLWC</sequence>